<comment type="caution">
    <text evidence="2">The sequence shown here is derived from an EMBL/GenBank/DDBJ whole genome shotgun (WGS) entry which is preliminary data.</text>
</comment>
<feature type="domain" description="SnoaL-like" evidence="1">
    <location>
        <begin position="10"/>
        <end position="119"/>
    </location>
</feature>
<sequence>MEGPESLLETYGRAVNARDAAAVAACFAAGHSYRVHGLGDGASAWNSKAASTPAAIEEEYRRFFELVESFEARYTDRIVDLPGRSIACVVRVAGKNRDGSTFDMANALHLAFDPDGKISVFRNWYGCA</sequence>
<dbReference type="RefSeq" id="WP_185676504.1">
    <property type="nucleotide sequence ID" value="NZ_JACHVB010000043.1"/>
</dbReference>
<reference evidence="2 3" key="1">
    <citation type="submission" date="2020-07" db="EMBL/GenBank/DDBJ databases">
        <authorList>
            <person name="Feng X."/>
        </authorList>
    </citation>
    <scope>NUCLEOTIDE SEQUENCE [LARGE SCALE GENOMIC DNA]</scope>
    <source>
        <strain evidence="2 3">JCM31066</strain>
    </source>
</reference>
<evidence type="ECO:0000259" key="1">
    <source>
        <dbReference type="Pfam" id="PF12680"/>
    </source>
</evidence>
<evidence type="ECO:0000313" key="3">
    <source>
        <dbReference type="Proteomes" id="UP000546464"/>
    </source>
</evidence>
<name>A0A842HG99_9BACT</name>
<accession>A0A842HG99</accession>
<protein>
    <submittedName>
        <fullName evidence="2">Nuclear transport factor 2 family protein</fullName>
    </submittedName>
</protein>
<dbReference type="InterPro" id="IPR037401">
    <property type="entry name" value="SnoaL-like"/>
</dbReference>
<organism evidence="2 3">
    <name type="scientific">Ruficoccus amylovorans</name>
    <dbReference type="NCBI Taxonomy" id="1804625"/>
    <lineage>
        <taxon>Bacteria</taxon>
        <taxon>Pseudomonadati</taxon>
        <taxon>Verrucomicrobiota</taxon>
        <taxon>Opitutia</taxon>
        <taxon>Puniceicoccales</taxon>
        <taxon>Cerasicoccaceae</taxon>
        <taxon>Ruficoccus</taxon>
    </lineage>
</organism>
<dbReference type="Proteomes" id="UP000546464">
    <property type="component" value="Unassembled WGS sequence"/>
</dbReference>
<dbReference type="Gene3D" id="3.10.450.50">
    <property type="match status" value="1"/>
</dbReference>
<gene>
    <name evidence="2" type="ORF">H5P28_14900</name>
</gene>
<evidence type="ECO:0000313" key="2">
    <source>
        <dbReference type="EMBL" id="MBC2595553.1"/>
    </source>
</evidence>
<dbReference type="AlphaFoldDB" id="A0A842HG99"/>
<dbReference type="Pfam" id="PF12680">
    <property type="entry name" value="SnoaL_2"/>
    <property type="match status" value="1"/>
</dbReference>
<keyword evidence="3" id="KW-1185">Reference proteome</keyword>
<proteinExistence type="predicted"/>
<dbReference type="EMBL" id="JACHVB010000043">
    <property type="protein sequence ID" value="MBC2595553.1"/>
    <property type="molecule type" value="Genomic_DNA"/>
</dbReference>
<dbReference type="SUPFAM" id="SSF54427">
    <property type="entry name" value="NTF2-like"/>
    <property type="match status" value="1"/>
</dbReference>
<dbReference type="InterPro" id="IPR032710">
    <property type="entry name" value="NTF2-like_dom_sf"/>
</dbReference>